<dbReference type="EMBL" id="HBFP01004718">
    <property type="protein sequence ID" value="CAD8818965.1"/>
    <property type="molecule type" value="Transcribed_RNA"/>
</dbReference>
<feature type="compositionally biased region" description="Basic and acidic residues" evidence="1">
    <location>
        <begin position="201"/>
        <end position="233"/>
    </location>
</feature>
<feature type="region of interest" description="Disordered" evidence="1">
    <location>
        <begin position="417"/>
        <end position="438"/>
    </location>
</feature>
<protein>
    <submittedName>
        <fullName evidence="2">Uncharacterized protein</fullName>
    </submittedName>
</protein>
<accession>A0A7S0ZE51</accession>
<feature type="compositionally biased region" description="Low complexity" evidence="1">
    <location>
        <begin position="61"/>
        <end position="77"/>
    </location>
</feature>
<feature type="region of interest" description="Disordered" evidence="1">
    <location>
        <begin position="53"/>
        <end position="79"/>
    </location>
</feature>
<name>A0A7S0ZE51_9RHOD</name>
<proteinExistence type="predicted"/>
<feature type="compositionally biased region" description="Basic and acidic residues" evidence="1">
    <location>
        <begin position="421"/>
        <end position="438"/>
    </location>
</feature>
<gene>
    <name evidence="2" type="ORF">TOLI1172_LOCUS3354</name>
</gene>
<feature type="compositionally biased region" description="Basic residues" evidence="1">
    <location>
        <begin position="234"/>
        <end position="245"/>
    </location>
</feature>
<sequence>MTTTSGMPRILSSDSFRGLHRDASLGSFAELELIAGLERTGSIGSLSRYVVDTSPRHQHQPPMISPSSSIPPSTSFPAQLSSYPDLARNPSNTSLFHKDIEVLLASSNAPESTSARPPQLISSSSYLNFVGLLERNPSSLQLFAPDNSTEAGGRGLVWNDSMNDLITTLNSRLQSSGNIANLVENNAGGQLPEAGANEETSSDREMLLATEKNEEKSSGDGRETQIQSDDVKGRVTKKRPRKRHQQALNRLRRQLEVVRSRASVVAQLSEVIAAESKYLSSISQRLKKENEFFRSTLVQSGQRGIESQLNGNGLTQTDALRPVSVDGNSLNIPNQSTDQARQILQACPPMYMNMNPYAVPSAVAPFSMGAAAPGGSYVNDLSAQFASTNAAAAQMPWVYQDIISGYDMSGMNHRVSAANTKLEDKPKATKNASARDEQ</sequence>
<evidence type="ECO:0000313" key="2">
    <source>
        <dbReference type="EMBL" id="CAD8818965.1"/>
    </source>
</evidence>
<organism evidence="2">
    <name type="scientific">Timspurckia oligopyrenoides</name>
    <dbReference type="NCBI Taxonomy" id="708627"/>
    <lineage>
        <taxon>Eukaryota</taxon>
        <taxon>Rhodophyta</taxon>
        <taxon>Bangiophyceae</taxon>
        <taxon>Porphyridiales</taxon>
        <taxon>Porphyridiaceae</taxon>
        <taxon>Timspurckia</taxon>
    </lineage>
</organism>
<dbReference type="AlphaFoldDB" id="A0A7S0ZE51"/>
<feature type="region of interest" description="Disordered" evidence="1">
    <location>
        <begin position="186"/>
        <end position="246"/>
    </location>
</feature>
<reference evidence="2" key="1">
    <citation type="submission" date="2021-01" db="EMBL/GenBank/DDBJ databases">
        <authorList>
            <person name="Corre E."/>
            <person name="Pelletier E."/>
            <person name="Niang G."/>
            <person name="Scheremetjew M."/>
            <person name="Finn R."/>
            <person name="Kale V."/>
            <person name="Holt S."/>
            <person name="Cochrane G."/>
            <person name="Meng A."/>
            <person name="Brown T."/>
            <person name="Cohen L."/>
        </authorList>
    </citation>
    <scope>NUCLEOTIDE SEQUENCE</scope>
    <source>
        <strain evidence="2">CCMP3278</strain>
    </source>
</reference>
<evidence type="ECO:0000256" key="1">
    <source>
        <dbReference type="SAM" id="MobiDB-lite"/>
    </source>
</evidence>